<evidence type="ECO:0000313" key="1">
    <source>
        <dbReference type="EMBL" id="JAD63261.1"/>
    </source>
</evidence>
<dbReference type="AlphaFoldDB" id="A0A0A9BIQ7"/>
<accession>A0A0A9BIQ7</accession>
<reference evidence="1" key="2">
    <citation type="journal article" date="2015" name="Data Brief">
        <title>Shoot transcriptome of the giant reed, Arundo donax.</title>
        <authorList>
            <person name="Barrero R.A."/>
            <person name="Guerrero F.D."/>
            <person name="Moolhuijzen P."/>
            <person name="Goolsby J.A."/>
            <person name="Tidwell J."/>
            <person name="Bellgard S.E."/>
            <person name="Bellgard M.I."/>
        </authorList>
    </citation>
    <scope>NUCLEOTIDE SEQUENCE</scope>
    <source>
        <tissue evidence="1">Shoot tissue taken approximately 20 cm above the soil surface</tissue>
    </source>
</reference>
<proteinExistence type="predicted"/>
<dbReference type="EMBL" id="GBRH01234634">
    <property type="protein sequence ID" value="JAD63261.1"/>
    <property type="molecule type" value="Transcribed_RNA"/>
</dbReference>
<organism evidence="1">
    <name type="scientific">Arundo donax</name>
    <name type="common">Giant reed</name>
    <name type="synonym">Donax arundinaceus</name>
    <dbReference type="NCBI Taxonomy" id="35708"/>
    <lineage>
        <taxon>Eukaryota</taxon>
        <taxon>Viridiplantae</taxon>
        <taxon>Streptophyta</taxon>
        <taxon>Embryophyta</taxon>
        <taxon>Tracheophyta</taxon>
        <taxon>Spermatophyta</taxon>
        <taxon>Magnoliopsida</taxon>
        <taxon>Liliopsida</taxon>
        <taxon>Poales</taxon>
        <taxon>Poaceae</taxon>
        <taxon>PACMAD clade</taxon>
        <taxon>Arundinoideae</taxon>
        <taxon>Arundineae</taxon>
        <taxon>Arundo</taxon>
    </lineage>
</organism>
<sequence length="43" mass="5046">MRRQRCIGTAFSLFNIMIRSSPAYSRKKQQNFMTALPPTKIKK</sequence>
<protein>
    <submittedName>
        <fullName evidence="1">Uncharacterized protein</fullName>
    </submittedName>
</protein>
<name>A0A0A9BIQ7_ARUDO</name>
<reference evidence="1" key="1">
    <citation type="submission" date="2014-09" db="EMBL/GenBank/DDBJ databases">
        <authorList>
            <person name="Magalhaes I.L.F."/>
            <person name="Oliveira U."/>
            <person name="Santos F.R."/>
            <person name="Vidigal T.H.D.A."/>
            <person name="Brescovit A.D."/>
            <person name="Santos A.J."/>
        </authorList>
    </citation>
    <scope>NUCLEOTIDE SEQUENCE</scope>
    <source>
        <tissue evidence="1">Shoot tissue taken approximately 20 cm above the soil surface</tissue>
    </source>
</reference>